<dbReference type="EMBL" id="BLAL01000011">
    <property type="protein sequence ID" value="GES73816.1"/>
    <property type="molecule type" value="Genomic_DNA"/>
</dbReference>
<comment type="caution">
    <text evidence="2">The sequence shown here is derived from an EMBL/GenBank/DDBJ whole genome shotgun (WGS) entry which is preliminary data.</text>
</comment>
<dbReference type="Proteomes" id="UP000615446">
    <property type="component" value="Unassembled WGS sequence"/>
</dbReference>
<dbReference type="EMBL" id="BEXD01003947">
    <property type="protein sequence ID" value="GBC04435.1"/>
    <property type="molecule type" value="Genomic_DNA"/>
</dbReference>
<protein>
    <submittedName>
        <fullName evidence="2">Uncharacterized protein</fullName>
    </submittedName>
</protein>
<gene>
    <name evidence="3" type="ORF">RCL2_000133000</name>
    <name evidence="2" type="ORF">RclHR1_05690003</name>
</gene>
<accession>A0A2Z6S0Z9</accession>
<proteinExistence type="predicted"/>
<sequence length="198" mass="23075">MSSQVQIPDSENNNQPSFVSTQYDSQENALQSHERQEDLTTPSNVTYVGQPTNNFQFQPTDNNAHVQTNSSTNLQIHPTVFPFRPPNDFYHYYVICKEISIETVANLLNKSSKERNVRSNDYECVFYYQQQYNNRLYQVSCEIISPLLVNKCLSKSFLGIELQQNMEQENLALTFGQKDHLECHLKKYLSQYVLEIKN</sequence>
<reference evidence="3" key="2">
    <citation type="submission" date="2019-10" db="EMBL/GenBank/DDBJ databases">
        <title>Conservation and host-specific expression of non-tandemly repeated heterogenous ribosome RNA gene in arbuscular mycorrhizal fungi.</title>
        <authorList>
            <person name="Maeda T."/>
            <person name="Kobayashi Y."/>
            <person name="Nakagawa T."/>
            <person name="Ezawa T."/>
            <person name="Yamaguchi K."/>
            <person name="Bino T."/>
            <person name="Nishimoto Y."/>
            <person name="Shigenobu S."/>
            <person name="Kawaguchi M."/>
        </authorList>
    </citation>
    <scope>NUCLEOTIDE SEQUENCE</scope>
    <source>
        <strain evidence="3">HR1</strain>
    </source>
</reference>
<dbReference type="Proteomes" id="UP000247702">
    <property type="component" value="Unassembled WGS sequence"/>
</dbReference>
<dbReference type="OrthoDB" id="2318958at2759"/>
<feature type="compositionally biased region" description="Polar residues" evidence="1">
    <location>
        <begin position="1"/>
        <end position="31"/>
    </location>
</feature>
<feature type="region of interest" description="Disordered" evidence="1">
    <location>
        <begin position="1"/>
        <end position="43"/>
    </location>
</feature>
<evidence type="ECO:0000313" key="4">
    <source>
        <dbReference type="Proteomes" id="UP000247702"/>
    </source>
</evidence>
<organism evidence="2 4">
    <name type="scientific">Rhizophagus clarus</name>
    <dbReference type="NCBI Taxonomy" id="94130"/>
    <lineage>
        <taxon>Eukaryota</taxon>
        <taxon>Fungi</taxon>
        <taxon>Fungi incertae sedis</taxon>
        <taxon>Mucoromycota</taxon>
        <taxon>Glomeromycotina</taxon>
        <taxon>Glomeromycetes</taxon>
        <taxon>Glomerales</taxon>
        <taxon>Glomeraceae</taxon>
        <taxon>Rhizophagus</taxon>
    </lineage>
</organism>
<keyword evidence="4" id="KW-1185">Reference proteome</keyword>
<reference evidence="2 4" key="1">
    <citation type="submission" date="2017-11" db="EMBL/GenBank/DDBJ databases">
        <title>The genome of Rhizophagus clarus HR1 reveals common genetic basis of auxotrophy among arbuscular mycorrhizal fungi.</title>
        <authorList>
            <person name="Kobayashi Y."/>
        </authorList>
    </citation>
    <scope>NUCLEOTIDE SEQUENCE [LARGE SCALE GENOMIC DNA]</scope>
    <source>
        <strain evidence="2 4">HR1</strain>
    </source>
</reference>
<name>A0A2Z6S0Z9_9GLOM</name>
<dbReference type="AlphaFoldDB" id="A0A2Z6S0Z9"/>
<evidence type="ECO:0000256" key="1">
    <source>
        <dbReference type="SAM" id="MobiDB-lite"/>
    </source>
</evidence>
<evidence type="ECO:0000313" key="2">
    <source>
        <dbReference type="EMBL" id="GBC04435.1"/>
    </source>
</evidence>
<evidence type="ECO:0000313" key="3">
    <source>
        <dbReference type="EMBL" id="GES73816.1"/>
    </source>
</evidence>